<dbReference type="InterPro" id="IPR037038">
    <property type="entry name" value="HepT-like_sf"/>
</dbReference>
<keyword evidence="2" id="KW-1277">Toxin-antitoxin system</keyword>
<keyword evidence="8" id="KW-1185">Reference proteome</keyword>
<accession>A0A5C6VIN6</accession>
<dbReference type="InterPro" id="IPR008201">
    <property type="entry name" value="HepT-like"/>
</dbReference>
<dbReference type="GO" id="GO:0110001">
    <property type="term" value="C:toxin-antitoxin complex"/>
    <property type="evidence" value="ECO:0007669"/>
    <property type="project" value="InterPro"/>
</dbReference>
<dbReference type="GO" id="GO:0000166">
    <property type="term" value="F:nucleotide binding"/>
    <property type="evidence" value="ECO:0007669"/>
    <property type="project" value="UniProtKB-KW"/>
</dbReference>
<dbReference type="EMBL" id="VORB01000001">
    <property type="protein sequence ID" value="TXC85452.1"/>
    <property type="molecule type" value="Genomic_DNA"/>
</dbReference>
<dbReference type="GO" id="GO:0016787">
    <property type="term" value="F:hydrolase activity"/>
    <property type="evidence" value="ECO:0007669"/>
    <property type="project" value="UniProtKB-KW"/>
</dbReference>
<keyword evidence="1" id="KW-0597">Phosphoprotein</keyword>
<dbReference type="PANTHER" id="PTHR34139">
    <property type="entry name" value="UPF0331 PROTEIN MJ0127"/>
    <property type="match status" value="1"/>
</dbReference>
<dbReference type="InterPro" id="IPR051813">
    <property type="entry name" value="HepT_RNase_toxin"/>
</dbReference>
<dbReference type="AlphaFoldDB" id="A0A5C6VIN6"/>
<keyword evidence="5" id="KW-0378">Hydrolase</keyword>
<keyword evidence="4" id="KW-0547">Nucleotide-binding</keyword>
<evidence type="ECO:0000256" key="1">
    <source>
        <dbReference type="ARBA" id="ARBA00022553"/>
    </source>
</evidence>
<evidence type="ECO:0000256" key="3">
    <source>
        <dbReference type="ARBA" id="ARBA00022722"/>
    </source>
</evidence>
<protein>
    <submittedName>
        <fullName evidence="7">DUF86 domain-containing protein</fullName>
    </submittedName>
</protein>
<name>A0A5C6VIN6_9FLAO</name>
<reference evidence="7 8" key="1">
    <citation type="submission" date="2019-08" db="EMBL/GenBank/DDBJ databases">
        <title>Genome of Luteibaculum oceani JCM 18817.</title>
        <authorList>
            <person name="Bowman J.P."/>
        </authorList>
    </citation>
    <scope>NUCLEOTIDE SEQUENCE [LARGE SCALE GENOMIC DNA]</scope>
    <source>
        <strain evidence="7 8">JCM 18817</strain>
    </source>
</reference>
<evidence type="ECO:0000256" key="4">
    <source>
        <dbReference type="ARBA" id="ARBA00022741"/>
    </source>
</evidence>
<dbReference type="Proteomes" id="UP000321168">
    <property type="component" value="Unassembled WGS sequence"/>
</dbReference>
<gene>
    <name evidence="7" type="ORF">FRX97_02150</name>
</gene>
<dbReference type="PANTHER" id="PTHR34139:SF1">
    <property type="entry name" value="RNASE MJ1380-RELATED"/>
    <property type="match status" value="1"/>
</dbReference>
<dbReference type="GO" id="GO:0004540">
    <property type="term" value="F:RNA nuclease activity"/>
    <property type="evidence" value="ECO:0007669"/>
    <property type="project" value="InterPro"/>
</dbReference>
<comment type="caution">
    <text evidence="7">The sequence shown here is derived from an EMBL/GenBank/DDBJ whole genome shotgun (WGS) entry which is preliminary data.</text>
</comment>
<keyword evidence="3" id="KW-0540">Nuclease</keyword>
<organism evidence="7 8">
    <name type="scientific">Luteibaculum oceani</name>
    <dbReference type="NCBI Taxonomy" id="1294296"/>
    <lineage>
        <taxon>Bacteria</taxon>
        <taxon>Pseudomonadati</taxon>
        <taxon>Bacteroidota</taxon>
        <taxon>Flavobacteriia</taxon>
        <taxon>Flavobacteriales</taxon>
        <taxon>Luteibaculaceae</taxon>
        <taxon>Luteibaculum</taxon>
    </lineage>
</organism>
<evidence type="ECO:0000313" key="7">
    <source>
        <dbReference type="EMBL" id="TXC85452.1"/>
    </source>
</evidence>
<proteinExistence type="inferred from homology"/>
<comment type="similarity">
    <text evidence="6">Belongs to the HepT RNase toxin family.</text>
</comment>
<evidence type="ECO:0000256" key="2">
    <source>
        <dbReference type="ARBA" id="ARBA00022649"/>
    </source>
</evidence>
<evidence type="ECO:0000256" key="5">
    <source>
        <dbReference type="ARBA" id="ARBA00022801"/>
    </source>
</evidence>
<evidence type="ECO:0000256" key="6">
    <source>
        <dbReference type="ARBA" id="ARBA00024207"/>
    </source>
</evidence>
<dbReference type="Gene3D" id="1.20.120.580">
    <property type="entry name" value="bsu32300-like"/>
    <property type="match status" value="1"/>
</dbReference>
<sequence length="113" mass="12904">MPPSEVLKYLLDIESVISELEQIVHLHDNDYLKFQGNFMAVRAAERDLMIIGEAINKLKKLNFKGQISGARQIIGLRNLIAHSYDSIDPTIIWTILQKDLPVMKQEILAFKGK</sequence>
<dbReference type="RefSeq" id="WP_147012905.1">
    <property type="nucleotide sequence ID" value="NZ_VORB01000001.1"/>
</dbReference>
<dbReference type="Pfam" id="PF01934">
    <property type="entry name" value="HepT-like"/>
    <property type="match status" value="1"/>
</dbReference>
<evidence type="ECO:0000313" key="8">
    <source>
        <dbReference type="Proteomes" id="UP000321168"/>
    </source>
</evidence>
<dbReference type="OrthoDB" id="955324at2"/>